<reference evidence="3 4" key="1">
    <citation type="submission" date="2014-12" db="EMBL/GenBank/DDBJ databases">
        <title>Comparative genomics of the lactic acid bacteria isolated from the honey bee gut.</title>
        <authorList>
            <person name="Ellegaard K.M."/>
            <person name="Tamarit D."/>
            <person name="Javelind E."/>
            <person name="Olofsson T."/>
            <person name="Andersson S.G."/>
            <person name="Vasquez A."/>
        </authorList>
    </citation>
    <scope>NUCLEOTIDE SEQUENCE [LARGE SCALE GENOMIC DNA]</scope>
    <source>
        <strain evidence="3 4">Hon2</strain>
    </source>
</reference>
<dbReference type="EMBL" id="JXBZ01000010">
    <property type="protein sequence ID" value="KJY48192.1"/>
    <property type="molecule type" value="Genomic_DNA"/>
</dbReference>
<dbReference type="AlphaFoldDB" id="A0A0F4KNE5"/>
<gene>
    <name evidence="3" type="ORF">JG29_15380</name>
</gene>
<evidence type="ECO:0000313" key="4">
    <source>
        <dbReference type="Proteomes" id="UP000033695"/>
    </source>
</evidence>
<dbReference type="InterPro" id="IPR007685">
    <property type="entry name" value="RelA_SpoT"/>
</dbReference>
<comment type="pathway">
    <text evidence="1">Purine metabolism; ppGpp biosynthesis; ppGpp from GTP: step 1/2.</text>
</comment>
<name>A0A0F4KNE5_9LACO</name>
<dbReference type="PATRIC" id="fig|1218508.4.peg.1531"/>
<dbReference type="PANTHER" id="PTHR47837:SF2">
    <property type="entry name" value="GTP PYROPHOSPHOKINASE YWAC"/>
    <property type="match status" value="1"/>
</dbReference>
<proteinExistence type="predicted"/>
<dbReference type="CDD" id="cd05399">
    <property type="entry name" value="NT_Rel-Spo_like"/>
    <property type="match status" value="1"/>
</dbReference>
<feature type="domain" description="RelA/SpoT" evidence="2">
    <location>
        <begin position="72"/>
        <end position="196"/>
    </location>
</feature>
<evidence type="ECO:0000313" key="3">
    <source>
        <dbReference type="EMBL" id="KJY48192.1"/>
    </source>
</evidence>
<organism evidence="3 4">
    <name type="scientific">Bombilactobacillus mellis</name>
    <dbReference type="NCBI Taxonomy" id="1218508"/>
    <lineage>
        <taxon>Bacteria</taxon>
        <taxon>Bacillati</taxon>
        <taxon>Bacillota</taxon>
        <taxon>Bacilli</taxon>
        <taxon>Lactobacillales</taxon>
        <taxon>Lactobacillaceae</taxon>
        <taxon>Bombilactobacillus</taxon>
    </lineage>
</organism>
<dbReference type="Pfam" id="PF04607">
    <property type="entry name" value="RelA_SpoT"/>
    <property type="match status" value="1"/>
</dbReference>
<evidence type="ECO:0000259" key="2">
    <source>
        <dbReference type="SMART" id="SM00954"/>
    </source>
</evidence>
<dbReference type="STRING" id="1218508.JG29_15380"/>
<dbReference type="Gene3D" id="3.30.460.10">
    <property type="entry name" value="Beta Polymerase, domain 2"/>
    <property type="match status" value="1"/>
</dbReference>
<dbReference type="PANTHER" id="PTHR47837">
    <property type="entry name" value="GTP PYROPHOSPHOKINASE YJBM"/>
    <property type="match status" value="1"/>
</dbReference>
<dbReference type="RefSeq" id="WP_045923358.1">
    <property type="nucleotide sequence ID" value="NZ_JAAEDZ010000006.1"/>
</dbReference>
<dbReference type="InterPro" id="IPR052366">
    <property type="entry name" value="GTP_Pyrophosphokinase"/>
</dbReference>
<dbReference type="OrthoDB" id="9789634at2"/>
<accession>A0A0F4KNE5</accession>
<dbReference type="SUPFAM" id="SSF81301">
    <property type="entry name" value="Nucleotidyltransferase"/>
    <property type="match status" value="1"/>
</dbReference>
<dbReference type="SMART" id="SM00954">
    <property type="entry name" value="RelA_SpoT"/>
    <property type="match status" value="1"/>
</dbReference>
<dbReference type="GO" id="GO:0015970">
    <property type="term" value="P:guanosine tetraphosphate biosynthetic process"/>
    <property type="evidence" value="ECO:0007669"/>
    <property type="project" value="UniProtKB-UniPathway"/>
</dbReference>
<sequence>MILERNNLFNVTQLEIQLRNSPLQDRIQDLKQLTYLYMLRRAAIKEIGTKLENLDDEFSIIHQHNPIHLIEERIKSPASLFEKLQRKNLDFTIESINKNILDIAGIRVITNYLDDIFRVVQVLIDQDDVKLIKRKDYINHPKANGYRSVHIVVSVPVFLSNNTHKDVPVEIQIRTVGMEMWSSLEHKLRYKNFHSKDTANQHAAKLKEYSQKLYDIEVGMQQISKDIEKN</sequence>
<evidence type="ECO:0000256" key="1">
    <source>
        <dbReference type="ARBA" id="ARBA00004976"/>
    </source>
</evidence>
<dbReference type="InterPro" id="IPR043519">
    <property type="entry name" value="NT_sf"/>
</dbReference>
<dbReference type="UniPathway" id="UPA00908">
    <property type="reaction ID" value="UER00884"/>
</dbReference>
<protein>
    <submittedName>
        <fullName evidence="3">RelA/SpoT domain protein</fullName>
    </submittedName>
</protein>
<dbReference type="Gene3D" id="1.10.287.860">
    <property type="entry name" value="Nucleotidyltransferase"/>
    <property type="match status" value="1"/>
</dbReference>
<dbReference type="Proteomes" id="UP000033695">
    <property type="component" value="Unassembled WGS sequence"/>
</dbReference>
<dbReference type="HOGENOM" id="CLU_077095_0_0_9"/>
<keyword evidence="4" id="KW-1185">Reference proteome</keyword>
<comment type="caution">
    <text evidence="3">The sequence shown here is derived from an EMBL/GenBank/DDBJ whole genome shotgun (WGS) entry which is preliminary data.</text>
</comment>